<dbReference type="Proteomes" id="UP000215914">
    <property type="component" value="Chromosome 12"/>
</dbReference>
<reference evidence="2" key="2">
    <citation type="submission" date="2017-02" db="EMBL/GenBank/DDBJ databases">
        <title>Sunflower complete genome.</title>
        <authorList>
            <person name="Langlade N."/>
            <person name="Munos S."/>
        </authorList>
    </citation>
    <scope>NUCLEOTIDE SEQUENCE [LARGE SCALE GENOMIC DNA]</scope>
    <source>
        <tissue evidence="2">Leaves</tissue>
    </source>
</reference>
<reference evidence="1 3" key="1">
    <citation type="journal article" date="2017" name="Nature">
        <title>The sunflower genome provides insights into oil metabolism, flowering and Asterid evolution.</title>
        <authorList>
            <person name="Badouin H."/>
            <person name="Gouzy J."/>
            <person name="Grassa C.J."/>
            <person name="Murat F."/>
            <person name="Staton S.E."/>
            <person name="Cottret L."/>
            <person name="Lelandais-Briere C."/>
            <person name="Owens G.L."/>
            <person name="Carrere S."/>
            <person name="Mayjonade B."/>
            <person name="Legrand L."/>
            <person name="Gill N."/>
            <person name="Kane N.C."/>
            <person name="Bowers J.E."/>
            <person name="Hubner S."/>
            <person name="Bellec A."/>
            <person name="Berard A."/>
            <person name="Berges H."/>
            <person name="Blanchet N."/>
            <person name="Boniface M.C."/>
            <person name="Brunel D."/>
            <person name="Catrice O."/>
            <person name="Chaidir N."/>
            <person name="Claudel C."/>
            <person name="Donnadieu C."/>
            <person name="Faraut T."/>
            <person name="Fievet G."/>
            <person name="Helmstetter N."/>
            <person name="King M."/>
            <person name="Knapp S.J."/>
            <person name="Lai Z."/>
            <person name="Le Paslier M.C."/>
            <person name="Lippi Y."/>
            <person name="Lorenzon L."/>
            <person name="Mandel J.R."/>
            <person name="Marage G."/>
            <person name="Marchand G."/>
            <person name="Marquand E."/>
            <person name="Bret-Mestries E."/>
            <person name="Morien E."/>
            <person name="Nambeesan S."/>
            <person name="Nguyen T."/>
            <person name="Pegot-Espagnet P."/>
            <person name="Pouilly N."/>
            <person name="Raftis F."/>
            <person name="Sallet E."/>
            <person name="Schiex T."/>
            <person name="Thomas J."/>
            <person name="Vandecasteele C."/>
            <person name="Vares D."/>
            <person name="Vear F."/>
            <person name="Vautrin S."/>
            <person name="Crespi M."/>
            <person name="Mangin B."/>
            <person name="Burke J.M."/>
            <person name="Salse J."/>
            <person name="Munos S."/>
            <person name="Vincourt P."/>
            <person name="Rieseberg L.H."/>
            <person name="Langlade N.B."/>
        </authorList>
    </citation>
    <scope>NUCLEOTIDE SEQUENCE [LARGE SCALE GENOMIC DNA]</scope>
    <source>
        <strain evidence="3">cv. SF193</strain>
        <tissue evidence="1">Leaves</tissue>
    </source>
</reference>
<dbReference type="AlphaFoldDB" id="A0A251SZM8"/>
<reference evidence="1" key="3">
    <citation type="submission" date="2020-06" db="EMBL/GenBank/DDBJ databases">
        <title>Helianthus annuus Genome sequencing and assembly Release 2.</title>
        <authorList>
            <person name="Gouzy J."/>
            <person name="Langlade N."/>
            <person name="Munos S."/>
        </authorList>
    </citation>
    <scope>NUCLEOTIDE SEQUENCE</scope>
    <source>
        <tissue evidence="1">Leaves</tissue>
    </source>
</reference>
<dbReference type="EMBL" id="MNCJ02000327">
    <property type="protein sequence ID" value="KAF5776874.1"/>
    <property type="molecule type" value="Genomic_DNA"/>
</dbReference>
<proteinExistence type="predicted"/>
<gene>
    <name evidence="2" type="ORF">HannXRQ_Chr12g0360601</name>
    <name evidence="1" type="ORF">HanXRQr2_Chr12g0529131</name>
</gene>
<dbReference type="InParanoid" id="A0A251SZM8"/>
<dbReference type="EMBL" id="CM007901">
    <property type="protein sequence ID" value="OTG04288.1"/>
    <property type="molecule type" value="Genomic_DNA"/>
</dbReference>
<dbReference type="Gramene" id="mRNA:HanXRQr2_Chr12g0529131">
    <property type="protein sequence ID" value="CDS:HanXRQr2_Chr12g0529131.1"/>
    <property type="gene ID" value="HanXRQr2_Chr12g0529131"/>
</dbReference>
<name>A0A251SZM8_HELAN</name>
<evidence type="ECO:0000313" key="1">
    <source>
        <dbReference type="EMBL" id="KAF5776874.1"/>
    </source>
</evidence>
<protein>
    <submittedName>
        <fullName evidence="2">Uncharacterized protein</fullName>
    </submittedName>
</protein>
<keyword evidence="3" id="KW-1185">Reference proteome</keyword>
<organism evidence="2 3">
    <name type="scientific">Helianthus annuus</name>
    <name type="common">Common sunflower</name>
    <dbReference type="NCBI Taxonomy" id="4232"/>
    <lineage>
        <taxon>Eukaryota</taxon>
        <taxon>Viridiplantae</taxon>
        <taxon>Streptophyta</taxon>
        <taxon>Embryophyta</taxon>
        <taxon>Tracheophyta</taxon>
        <taxon>Spermatophyta</taxon>
        <taxon>Magnoliopsida</taxon>
        <taxon>eudicotyledons</taxon>
        <taxon>Gunneridae</taxon>
        <taxon>Pentapetalae</taxon>
        <taxon>asterids</taxon>
        <taxon>campanulids</taxon>
        <taxon>Asterales</taxon>
        <taxon>Asteraceae</taxon>
        <taxon>Asteroideae</taxon>
        <taxon>Heliantheae alliance</taxon>
        <taxon>Heliantheae</taxon>
        <taxon>Helianthus</taxon>
    </lineage>
</organism>
<evidence type="ECO:0000313" key="2">
    <source>
        <dbReference type="EMBL" id="OTG04288.1"/>
    </source>
</evidence>
<evidence type="ECO:0000313" key="3">
    <source>
        <dbReference type="Proteomes" id="UP000215914"/>
    </source>
</evidence>
<sequence length="112" mass="12189">MGIVSLGLFHHDLVGGGAANLVGCDNSQPWLSKKSIICLMTCQSDRNVGRNDGVSSILNKSVALVNLDPGTALLDTKNLVLMHIAQPECELLFHFYRLYANFCFVSTSLHLV</sequence>
<accession>A0A251SZM8</accession>